<dbReference type="AlphaFoldDB" id="A0A9P9DXY3"/>
<dbReference type="Proteomes" id="UP000700596">
    <property type="component" value="Unassembled WGS sequence"/>
</dbReference>
<gene>
    <name evidence="2" type="ORF">B0J11DRAFT_525044</name>
</gene>
<dbReference type="InterPro" id="IPR038883">
    <property type="entry name" value="AN11006-like"/>
</dbReference>
<protein>
    <recommendedName>
        <fullName evidence="1">2EXR domain-containing protein</fullName>
    </recommendedName>
</protein>
<organism evidence="2 3">
    <name type="scientific">Dendryphion nanum</name>
    <dbReference type="NCBI Taxonomy" id="256645"/>
    <lineage>
        <taxon>Eukaryota</taxon>
        <taxon>Fungi</taxon>
        <taxon>Dikarya</taxon>
        <taxon>Ascomycota</taxon>
        <taxon>Pezizomycotina</taxon>
        <taxon>Dothideomycetes</taxon>
        <taxon>Pleosporomycetidae</taxon>
        <taxon>Pleosporales</taxon>
        <taxon>Torulaceae</taxon>
        <taxon>Dendryphion</taxon>
    </lineage>
</organism>
<reference evidence="2" key="1">
    <citation type="journal article" date="2021" name="Nat. Commun.">
        <title>Genetic determinants of endophytism in the Arabidopsis root mycobiome.</title>
        <authorList>
            <person name="Mesny F."/>
            <person name="Miyauchi S."/>
            <person name="Thiergart T."/>
            <person name="Pickel B."/>
            <person name="Atanasova L."/>
            <person name="Karlsson M."/>
            <person name="Huettel B."/>
            <person name="Barry K.W."/>
            <person name="Haridas S."/>
            <person name="Chen C."/>
            <person name="Bauer D."/>
            <person name="Andreopoulos W."/>
            <person name="Pangilinan J."/>
            <person name="LaButti K."/>
            <person name="Riley R."/>
            <person name="Lipzen A."/>
            <person name="Clum A."/>
            <person name="Drula E."/>
            <person name="Henrissat B."/>
            <person name="Kohler A."/>
            <person name="Grigoriev I.V."/>
            <person name="Martin F.M."/>
            <person name="Hacquard S."/>
        </authorList>
    </citation>
    <scope>NUCLEOTIDE SEQUENCE</scope>
    <source>
        <strain evidence="2">MPI-CAGE-CH-0243</strain>
    </source>
</reference>
<dbReference type="PANTHER" id="PTHR42085:SF1">
    <property type="entry name" value="F-BOX DOMAIN-CONTAINING PROTEIN"/>
    <property type="match status" value="1"/>
</dbReference>
<proteinExistence type="predicted"/>
<dbReference type="OrthoDB" id="62952at2759"/>
<comment type="caution">
    <text evidence="2">The sequence shown here is derived from an EMBL/GenBank/DDBJ whole genome shotgun (WGS) entry which is preliminary data.</text>
</comment>
<dbReference type="InterPro" id="IPR045518">
    <property type="entry name" value="2EXR"/>
</dbReference>
<accession>A0A9P9DXY3</accession>
<evidence type="ECO:0000259" key="1">
    <source>
        <dbReference type="Pfam" id="PF20150"/>
    </source>
</evidence>
<dbReference type="EMBL" id="JAGMWT010000005">
    <property type="protein sequence ID" value="KAH7128469.1"/>
    <property type="molecule type" value="Genomic_DNA"/>
</dbReference>
<keyword evidence="3" id="KW-1185">Reference proteome</keyword>
<evidence type="ECO:0000313" key="2">
    <source>
        <dbReference type="EMBL" id="KAH7128469.1"/>
    </source>
</evidence>
<dbReference type="PANTHER" id="PTHR42085">
    <property type="entry name" value="F-BOX DOMAIN-CONTAINING PROTEIN"/>
    <property type="match status" value="1"/>
</dbReference>
<feature type="domain" description="2EXR" evidence="1">
    <location>
        <begin position="26"/>
        <end position="104"/>
    </location>
</feature>
<name>A0A9P9DXY3_9PLEO</name>
<sequence length="325" mass="38170">MPSMVCRISHRPGQPLGLCIYPAMSFLDLPREVRDMIYEYILIDTNPILVYSVPTNADNNYEIPQNYKFRPRTSHLTLGLLRVNREIAMESASLFYYHNTFQFGDRYRSASLYNPFPGGFDYWDALYSFLSCIGSRNRNRLRKIEMDISRPQLVTKDEHGTVSSYMRDSWWLKKVHSRDTYTRKNGPEYDGSRYDDISPAIEAVFRILGKKGPKLRLSLILDFQIFPEDPVSPYRVGWGGEIPRHVELMRKRFTALPDKQEERVDVLWEGGDTKRRFLDRIEVLVHDGWQIVSYSDVFGPHKLPNRPWLDPSVFFTLRRKGRSEL</sequence>
<evidence type="ECO:0000313" key="3">
    <source>
        <dbReference type="Proteomes" id="UP000700596"/>
    </source>
</evidence>
<dbReference type="Pfam" id="PF20150">
    <property type="entry name" value="2EXR"/>
    <property type="match status" value="1"/>
</dbReference>